<dbReference type="Proteomes" id="UP001145114">
    <property type="component" value="Unassembled WGS sequence"/>
</dbReference>
<comment type="caution">
    <text evidence="1">The sequence shown here is derived from an EMBL/GenBank/DDBJ whole genome shotgun (WGS) entry which is preliminary data.</text>
</comment>
<protein>
    <submittedName>
        <fullName evidence="1">Uncharacterized protein</fullName>
    </submittedName>
</protein>
<organism evidence="1 2">
    <name type="scientific">Spiromyces aspiralis</name>
    <dbReference type="NCBI Taxonomy" id="68401"/>
    <lineage>
        <taxon>Eukaryota</taxon>
        <taxon>Fungi</taxon>
        <taxon>Fungi incertae sedis</taxon>
        <taxon>Zoopagomycota</taxon>
        <taxon>Kickxellomycotina</taxon>
        <taxon>Kickxellomycetes</taxon>
        <taxon>Kickxellales</taxon>
        <taxon>Kickxellaceae</taxon>
        <taxon>Spiromyces</taxon>
    </lineage>
</organism>
<sequence length="145" mass="17081">MDVLSPNEALLSNYEVLRLVEEEQKRQAEQQKKFSNIKYAENTLTIEYETVKYLQGTPASSQTPEQIINLLEKLKKYNLTKAEKLQILNHRPRHIVELYILIEECSDRFKDEDLDGMLNIIYESLPRDDEDNENEFADQMEVEGK</sequence>
<proteinExistence type="predicted"/>
<evidence type="ECO:0000313" key="1">
    <source>
        <dbReference type="EMBL" id="KAJ1670166.1"/>
    </source>
</evidence>
<keyword evidence="2" id="KW-1185">Reference proteome</keyword>
<name>A0ACC1HBZ0_9FUNG</name>
<evidence type="ECO:0000313" key="2">
    <source>
        <dbReference type="Proteomes" id="UP001145114"/>
    </source>
</evidence>
<accession>A0ACC1HBZ0</accession>
<gene>
    <name evidence="1" type="ORF">EV182_008382</name>
</gene>
<reference evidence="1" key="1">
    <citation type="submission" date="2022-06" db="EMBL/GenBank/DDBJ databases">
        <title>Phylogenomic reconstructions and comparative analyses of Kickxellomycotina fungi.</title>
        <authorList>
            <person name="Reynolds N.K."/>
            <person name="Stajich J.E."/>
            <person name="Barry K."/>
            <person name="Grigoriev I.V."/>
            <person name="Crous P."/>
            <person name="Smith M.E."/>
        </authorList>
    </citation>
    <scope>NUCLEOTIDE SEQUENCE</scope>
    <source>
        <strain evidence="1">RSA 2271</strain>
    </source>
</reference>
<feature type="non-terminal residue" evidence="1">
    <location>
        <position position="145"/>
    </location>
</feature>
<dbReference type="EMBL" id="JAMZIH010009421">
    <property type="protein sequence ID" value="KAJ1670166.1"/>
    <property type="molecule type" value="Genomic_DNA"/>
</dbReference>